<dbReference type="AlphaFoldDB" id="A0A8K0P1Z9"/>
<evidence type="ECO:0000313" key="2">
    <source>
        <dbReference type="EMBL" id="KAG8230107.1"/>
    </source>
</evidence>
<feature type="compositionally biased region" description="Polar residues" evidence="1">
    <location>
        <begin position="194"/>
        <end position="204"/>
    </location>
</feature>
<dbReference type="Proteomes" id="UP000792457">
    <property type="component" value="Unassembled WGS sequence"/>
</dbReference>
<evidence type="ECO:0000313" key="3">
    <source>
        <dbReference type="Proteomes" id="UP000792457"/>
    </source>
</evidence>
<dbReference type="OrthoDB" id="8191748at2759"/>
<reference evidence="2" key="2">
    <citation type="submission" date="2017-10" db="EMBL/GenBank/DDBJ databases">
        <title>Ladona fulva Genome sequencing and assembly.</title>
        <authorList>
            <person name="Murali S."/>
            <person name="Richards S."/>
            <person name="Bandaranaike D."/>
            <person name="Bellair M."/>
            <person name="Blankenburg K."/>
            <person name="Chao H."/>
            <person name="Dinh H."/>
            <person name="Doddapaneni H."/>
            <person name="Dugan-Rocha S."/>
            <person name="Elkadiri S."/>
            <person name="Gnanaolivu R."/>
            <person name="Hernandez B."/>
            <person name="Skinner E."/>
            <person name="Javaid M."/>
            <person name="Lee S."/>
            <person name="Li M."/>
            <person name="Ming W."/>
            <person name="Munidasa M."/>
            <person name="Muniz J."/>
            <person name="Nguyen L."/>
            <person name="Hughes D."/>
            <person name="Osuji N."/>
            <person name="Pu L.-L."/>
            <person name="Puazo M."/>
            <person name="Qu C."/>
            <person name="Quiroz J."/>
            <person name="Raj R."/>
            <person name="Weissenberger G."/>
            <person name="Xin Y."/>
            <person name="Zou X."/>
            <person name="Han Y."/>
            <person name="Worley K."/>
            <person name="Muzny D."/>
            <person name="Gibbs R."/>
        </authorList>
    </citation>
    <scope>NUCLEOTIDE SEQUENCE</scope>
    <source>
        <strain evidence="2">Sampled in the wild</strain>
    </source>
</reference>
<name>A0A8K0P1Z9_LADFU</name>
<sequence length="319" mass="36292">MAPGVNGTGKYTGTVPKSKTHNDGRRDSENRRDASINNIPNNLVPYDWQQIPDSSQNLSLKHSNTRTCDSDCYEFEGSSSHELDNRRRRLLSEEQGVHNSYLPAGYPPASIKPSPHPRQLRHNAHRISCFPQQSIHTPQLNHSHIQPRVTMASDEEEGASSYDSYQFSQMGERNDGTQGWMDAGGSGEGRPSRNHVSPSTSEQQMKPDRNQVLSRLNQIRDYINQTTSLMDRMQTSRDPRVAAEYCKLTKMLQGLQDSEKKLEDLLSTLKNLAECETGDLSGNSMLENVDYDHLQRFSQLLEVLKKQEDMYLHLCSRNW</sequence>
<accession>A0A8K0P1Z9</accession>
<keyword evidence="3" id="KW-1185">Reference proteome</keyword>
<gene>
    <name evidence="2" type="ORF">J437_LFUL007651</name>
</gene>
<protein>
    <submittedName>
        <fullName evidence="2">Uncharacterized protein</fullName>
    </submittedName>
</protein>
<organism evidence="2 3">
    <name type="scientific">Ladona fulva</name>
    <name type="common">Scarce chaser dragonfly</name>
    <name type="synonym">Libellula fulva</name>
    <dbReference type="NCBI Taxonomy" id="123851"/>
    <lineage>
        <taxon>Eukaryota</taxon>
        <taxon>Metazoa</taxon>
        <taxon>Ecdysozoa</taxon>
        <taxon>Arthropoda</taxon>
        <taxon>Hexapoda</taxon>
        <taxon>Insecta</taxon>
        <taxon>Pterygota</taxon>
        <taxon>Palaeoptera</taxon>
        <taxon>Odonata</taxon>
        <taxon>Epiprocta</taxon>
        <taxon>Anisoptera</taxon>
        <taxon>Libelluloidea</taxon>
        <taxon>Libellulidae</taxon>
        <taxon>Ladona</taxon>
    </lineage>
</organism>
<reference evidence="2" key="1">
    <citation type="submission" date="2013-04" db="EMBL/GenBank/DDBJ databases">
        <authorList>
            <person name="Qu J."/>
            <person name="Murali S.C."/>
            <person name="Bandaranaike D."/>
            <person name="Bellair M."/>
            <person name="Blankenburg K."/>
            <person name="Chao H."/>
            <person name="Dinh H."/>
            <person name="Doddapaneni H."/>
            <person name="Downs B."/>
            <person name="Dugan-Rocha S."/>
            <person name="Elkadiri S."/>
            <person name="Gnanaolivu R.D."/>
            <person name="Hernandez B."/>
            <person name="Javaid M."/>
            <person name="Jayaseelan J.C."/>
            <person name="Lee S."/>
            <person name="Li M."/>
            <person name="Ming W."/>
            <person name="Munidasa M."/>
            <person name="Muniz J."/>
            <person name="Nguyen L."/>
            <person name="Ongeri F."/>
            <person name="Osuji N."/>
            <person name="Pu L.-L."/>
            <person name="Puazo M."/>
            <person name="Qu C."/>
            <person name="Quiroz J."/>
            <person name="Raj R."/>
            <person name="Weissenberger G."/>
            <person name="Xin Y."/>
            <person name="Zou X."/>
            <person name="Han Y."/>
            <person name="Richards S."/>
            <person name="Worley K."/>
            <person name="Muzny D."/>
            <person name="Gibbs R."/>
        </authorList>
    </citation>
    <scope>NUCLEOTIDE SEQUENCE</scope>
    <source>
        <strain evidence="2">Sampled in the wild</strain>
    </source>
</reference>
<feature type="region of interest" description="Disordered" evidence="1">
    <location>
        <begin position="169"/>
        <end position="210"/>
    </location>
</feature>
<evidence type="ECO:0000256" key="1">
    <source>
        <dbReference type="SAM" id="MobiDB-lite"/>
    </source>
</evidence>
<comment type="caution">
    <text evidence="2">The sequence shown here is derived from an EMBL/GenBank/DDBJ whole genome shotgun (WGS) entry which is preliminary data.</text>
</comment>
<feature type="region of interest" description="Disordered" evidence="1">
    <location>
        <begin position="1"/>
        <end position="44"/>
    </location>
</feature>
<dbReference type="EMBL" id="KZ308465">
    <property type="protein sequence ID" value="KAG8230107.1"/>
    <property type="molecule type" value="Genomic_DNA"/>
</dbReference>
<proteinExistence type="predicted"/>
<feature type="non-terminal residue" evidence="2">
    <location>
        <position position="1"/>
    </location>
</feature>
<feature type="region of interest" description="Disordered" evidence="1">
    <location>
        <begin position="99"/>
        <end position="119"/>
    </location>
</feature>
<feature type="compositionally biased region" description="Basic and acidic residues" evidence="1">
    <location>
        <begin position="20"/>
        <end position="34"/>
    </location>
</feature>